<reference evidence="1" key="1">
    <citation type="submission" date="2013-12" db="EMBL/GenBank/DDBJ databases">
        <authorList>
            <person name="Aslett M."/>
        </authorList>
    </citation>
    <scope>NUCLEOTIDE SEQUENCE [LARGE SCALE GENOMIC DNA]</scope>
    <source>
        <strain evidence="1">Lindley</strain>
    </source>
</reference>
<keyword evidence="1" id="KW-1185">Reference proteome</keyword>
<evidence type="ECO:0000313" key="1">
    <source>
        <dbReference type="Proteomes" id="UP000050741"/>
    </source>
</evidence>
<dbReference type="Proteomes" id="UP000050741">
    <property type="component" value="Unassembled WGS sequence"/>
</dbReference>
<evidence type="ECO:0000313" key="2">
    <source>
        <dbReference type="WBParaSite" id="GPLIN_000914500"/>
    </source>
</evidence>
<proteinExistence type="predicted"/>
<protein>
    <submittedName>
        <fullName evidence="2">RNase H domain-containing protein</fullName>
    </submittedName>
</protein>
<dbReference type="AlphaFoldDB" id="A0A183C8E9"/>
<sequence>MEEEAHTLAARQYKQLRLKIEKAVTFRSEKEGPVEAYFRSGSIADRNKFCLCNITSSAIQEGVKAALDTSIAVPFELFCLSLTTSQITTEECHKITKTFYETSLLTSLELTTSDILCDMSTNCVLRETFNQSAPIGCDFCLLLYKKANKVAQTFAQLVKTIGIFCARLQIQKETERV</sequence>
<dbReference type="WBParaSite" id="GPLIN_000914500">
    <property type="protein sequence ID" value="GPLIN_000914500"/>
    <property type="gene ID" value="GPLIN_000914500"/>
</dbReference>
<accession>A0A183C8E9</accession>
<reference evidence="1" key="2">
    <citation type="submission" date="2014-05" db="EMBL/GenBank/DDBJ databases">
        <title>The genome and life-stage specific transcriptomes of Globodera pallida elucidate key aspects of plant parasitism by a cyst nematode.</title>
        <authorList>
            <person name="Cotton J.A."/>
            <person name="Lilley C.J."/>
            <person name="Jones L.M."/>
            <person name="Kikuchi T."/>
            <person name="Reid A.J."/>
            <person name="Thorpe P."/>
            <person name="Tsai I.J."/>
            <person name="Beasley H."/>
            <person name="Blok V."/>
            <person name="Cock P.J.A."/>
            <person name="Van den Akker S.E."/>
            <person name="Holroyd N."/>
            <person name="Hunt M."/>
            <person name="Mantelin S."/>
            <person name="Naghra H."/>
            <person name="Pain A."/>
            <person name="Palomares-Rius J.E."/>
            <person name="Zarowiecki M."/>
            <person name="Berriman M."/>
            <person name="Jones J.T."/>
            <person name="Urwin P.E."/>
        </authorList>
    </citation>
    <scope>NUCLEOTIDE SEQUENCE [LARGE SCALE GENOMIC DNA]</scope>
    <source>
        <strain evidence="1">Lindley</strain>
    </source>
</reference>
<organism evidence="1 2">
    <name type="scientific">Globodera pallida</name>
    <name type="common">Potato cyst nematode worm</name>
    <name type="synonym">Heterodera pallida</name>
    <dbReference type="NCBI Taxonomy" id="36090"/>
    <lineage>
        <taxon>Eukaryota</taxon>
        <taxon>Metazoa</taxon>
        <taxon>Ecdysozoa</taxon>
        <taxon>Nematoda</taxon>
        <taxon>Chromadorea</taxon>
        <taxon>Rhabditida</taxon>
        <taxon>Tylenchina</taxon>
        <taxon>Tylenchomorpha</taxon>
        <taxon>Tylenchoidea</taxon>
        <taxon>Heteroderidae</taxon>
        <taxon>Heteroderinae</taxon>
        <taxon>Globodera</taxon>
    </lineage>
</organism>
<name>A0A183C8E9_GLOPA</name>
<reference evidence="2" key="3">
    <citation type="submission" date="2016-06" db="UniProtKB">
        <authorList>
            <consortium name="WormBaseParasite"/>
        </authorList>
    </citation>
    <scope>IDENTIFICATION</scope>
</reference>